<evidence type="ECO:0000313" key="3">
    <source>
        <dbReference type="EMBL" id="MBB5706182.1"/>
    </source>
</evidence>
<dbReference type="RefSeq" id="WP_184096883.1">
    <property type="nucleotide sequence ID" value="NZ_JACIJH010000003.1"/>
</dbReference>
<protein>
    <submittedName>
        <fullName evidence="3">Uncharacterized protein (DUF2147 family)</fullName>
    </submittedName>
</protein>
<dbReference type="Gene3D" id="2.40.128.520">
    <property type="match status" value="1"/>
</dbReference>
<organism evidence="3 4">
    <name type="scientific">Sphingopyxis panaciterrulae</name>
    <dbReference type="NCBI Taxonomy" id="462372"/>
    <lineage>
        <taxon>Bacteria</taxon>
        <taxon>Pseudomonadati</taxon>
        <taxon>Pseudomonadota</taxon>
        <taxon>Alphaproteobacteria</taxon>
        <taxon>Sphingomonadales</taxon>
        <taxon>Sphingomonadaceae</taxon>
        <taxon>Sphingopyxis</taxon>
    </lineage>
</organism>
<name>A0A7W9EQ26_9SPHN</name>
<dbReference type="Pfam" id="PF09917">
    <property type="entry name" value="DUF2147"/>
    <property type="match status" value="1"/>
</dbReference>
<dbReference type="Proteomes" id="UP000537161">
    <property type="component" value="Unassembled WGS sequence"/>
</dbReference>
<dbReference type="PANTHER" id="PTHR36919">
    <property type="entry name" value="BLR1215 PROTEIN"/>
    <property type="match status" value="1"/>
</dbReference>
<reference evidence="3 4" key="1">
    <citation type="submission" date="2020-08" db="EMBL/GenBank/DDBJ databases">
        <title>Genomic Encyclopedia of Type Strains, Phase IV (KMG-IV): sequencing the most valuable type-strain genomes for metagenomic binning, comparative biology and taxonomic classification.</title>
        <authorList>
            <person name="Goeker M."/>
        </authorList>
    </citation>
    <scope>NUCLEOTIDE SEQUENCE [LARGE SCALE GENOMIC DNA]</scope>
    <source>
        <strain evidence="3 4">DSM 27163</strain>
    </source>
</reference>
<keyword evidence="1" id="KW-0732">Signal</keyword>
<accession>A0A7W9EQ26</accession>
<dbReference type="InterPro" id="IPR019223">
    <property type="entry name" value="DUF2147"/>
</dbReference>
<dbReference type="EMBL" id="JACIJH010000003">
    <property type="protein sequence ID" value="MBB5706182.1"/>
    <property type="molecule type" value="Genomic_DNA"/>
</dbReference>
<keyword evidence="4" id="KW-1185">Reference proteome</keyword>
<sequence length="137" mass="15022">MFHIYLVALVALAVPAAAAAAPVSIVGRWKTDDGKGIVDIVPCGAKLCGRIHRLLIDQPAGGQRDERNPDKSKRGRMVVGLRIYWDLIADGAGWRGQGYSPEDGRYYRAHLRAKGNKLTMKGCVAVFCRTVTWTRVS</sequence>
<dbReference type="PANTHER" id="PTHR36919:SF2">
    <property type="entry name" value="BLL6627 PROTEIN"/>
    <property type="match status" value="1"/>
</dbReference>
<feature type="chain" id="PRO_5030987098" evidence="1">
    <location>
        <begin position="21"/>
        <end position="137"/>
    </location>
</feature>
<feature type="signal peptide" evidence="1">
    <location>
        <begin position="1"/>
        <end position="20"/>
    </location>
</feature>
<evidence type="ECO:0000313" key="4">
    <source>
        <dbReference type="Proteomes" id="UP000537161"/>
    </source>
</evidence>
<gene>
    <name evidence="3" type="ORF">FHR21_001526</name>
</gene>
<dbReference type="AlphaFoldDB" id="A0A7W9EQ26"/>
<evidence type="ECO:0000256" key="1">
    <source>
        <dbReference type="SAM" id="SignalP"/>
    </source>
</evidence>
<evidence type="ECO:0000259" key="2">
    <source>
        <dbReference type="Pfam" id="PF09917"/>
    </source>
</evidence>
<proteinExistence type="predicted"/>
<feature type="domain" description="DUF2147" evidence="2">
    <location>
        <begin position="27"/>
        <end position="135"/>
    </location>
</feature>
<comment type="caution">
    <text evidence="3">The sequence shown here is derived from an EMBL/GenBank/DDBJ whole genome shotgun (WGS) entry which is preliminary data.</text>
</comment>